<organism evidence="1 2">
    <name type="scientific">Solanum commersonii</name>
    <name type="common">Commerson's wild potato</name>
    <name type="synonym">Commerson's nightshade</name>
    <dbReference type="NCBI Taxonomy" id="4109"/>
    <lineage>
        <taxon>Eukaryota</taxon>
        <taxon>Viridiplantae</taxon>
        <taxon>Streptophyta</taxon>
        <taxon>Embryophyta</taxon>
        <taxon>Tracheophyta</taxon>
        <taxon>Spermatophyta</taxon>
        <taxon>Magnoliopsida</taxon>
        <taxon>eudicotyledons</taxon>
        <taxon>Gunneridae</taxon>
        <taxon>Pentapetalae</taxon>
        <taxon>asterids</taxon>
        <taxon>lamiids</taxon>
        <taxon>Solanales</taxon>
        <taxon>Solanaceae</taxon>
        <taxon>Solanoideae</taxon>
        <taxon>Solaneae</taxon>
        <taxon>Solanum</taxon>
    </lineage>
</organism>
<reference evidence="1 2" key="1">
    <citation type="submission" date="2020-09" db="EMBL/GenBank/DDBJ databases">
        <title>De no assembly of potato wild relative species, Solanum commersonii.</title>
        <authorList>
            <person name="Cho K."/>
        </authorList>
    </citation>
    <scope>NUCLEOTIDE SEQUENCE [LARGE SCALE GENOMIC DNA]</scope>
    <source>
        <strain evidence="1">LZ3.2</strain>
        <tissue evidence="1">Leaf</tissue>
    </source>
</reference>
<feature type="non-terminal residue" evidence="1">
    <location>
        <position position="1"/>
    </location>
</feature>
<sequence>ETSVEVRLDAQSIDKRESFKYLGLIVQENGKTGEDVSYLIGVG</sequence>
<dbReference type="AlphaFoldDB" id="A0A9J6B8H5"/>
<proteinExistence type="predicted"/>
<dbReference type="Proteomes" id="UP000824120">
    <property type="component" value="Chromosome 1"/>
</dbReference>
<accession>A0A9J6B8H5</accession>
<protein>
    <submittedName>
        <fullName evidence="1">Uncharacterized protein</fullName>
    </submittedName>
</protein>
<keyword evidence="2" id="KW-1185">Reference proteome</keyword>
<gene>
    <name evidence="1" type="ORF">H5410_004699</name>
</gene>
<name>A0A9J6B8H5_SOLCO</name>
<evidence type="ECO:0000313" key="1">
    <source>
        <dbReference type="EMBL" id="KAG5632982.1"/>
    </source>
</evidence>
<dbReference type="EMBL" id="JACXVP010000001">
    <property type="protein sequence ID" value="KAG5632982.1"/>
    <property type="molecule type" value="Genomic_DNA"/>
</dbReference>
<dbReference type="OrthoDB" id="1305822at2759"/>
<evidence type="ECO:0000313" key="2">
    <source>
        <dbReference type="Proteomes" id="UP000824120"/>
    </source>
</evidence>
<comment type="caution">
    <text evidence="1">The sequence shown here is derived from an EMBL/GenBank/DDBJ whole genome shotgun (WGS) entry which is preliminary data.</text>
</comment>